<evidence type="ECO:0000256" key="4">
    <source>
        <dbReference type="ARBA" id="ARBA00023002"/>
    </source>
</evidence>
<dbReference type="InterPro" id="IPR036374">
    <property type="entry name" value="OxRdtase_Mopterin-bd_sf"/>
</dbReference>
<dbReference type="SUPFAM" id="SSF81296">
    <property type="entry name" value="E set domains"/>
    <property type="match status" value="1"/>
</dbReference>
<dbReference type="InterPro" id="IPR014756">
    <property type="entry name" value="Ig_E-set"/>
</dbReference>
<evidence type="ECO:0000313" key="10">
    <source>
        <dbReference type="Proteomes" id="UP001597393"/>
    </source>
</evidence>
<dbReference type="Pfam" id="PF03404">
    <property type="entry name" value="Mo-co_dimer"/>
    <property type="match status" value="1"/>
</dbReference>
<feature type="transmembrane region" description="Helical" evidence="6">
    <location>
        <begin position="12"/>
        <end position="34"/>
    </location>
</feature>
<comment type="caution">
    <text evidence="9">The sequence shown here is derived from an EMBL/GenBank/DDBJ whole genome shotgun (WGS) entry which is preliminary data.</text>
</comment>
<protein>
    <submittedName>
        <fullName evidence="9">Sulfite dehydrogenase</fullName>
        <ecNumber evidence="9">1.8.2.1</ecNumber>
    </submittedName>
</protein>
<keyword evidence="6" id="KW-0472">Membrane</keyword>
<dbReference type="Gene3D" id="2.60.40.650">
    <property type="match status" value="1"/>
</dbReference>
<dbReference type="RefSeq" id="WP_380868876.1">
    <property type="nucleotide sequence ID" value="NZ_JBHUMA010000006.1"/>
</dbReference>
<dbReference type="GO" id="GO:0050310">
    <property type="term" value="F:sulfite dehydrogenase activity"/>
    <property type="evidence" value="ECO:0007669"/>
    <property type="project" value="UniProtKB-EC"/>
</dbReference>
<evidence type="ECO:0000256" key="3">
    <source>
        <dbReference type="ARBA" id="ARBA00022723"/>
    </source>
</evidence>
<dbReference type="SUPFAM" id="SSF56524">
    <property type="entry name" value="Oxidoreductase molybdopterin-binding domain"/>
    <property type="match status" value="1"/>
</dbReference>
<sequence length="422" mass="47411">MENKELKKIYQSIKWLIGSMVVLLIAGVFTTYYLKSSNQIVEPDFDSKIVVDPSKSQGAPSSENGWRSPFERPTKSASYASASRTPLQDLQGTITPSDLHFERHHAGVPEIDPENHELLIHGLLEKPIRLKLADLKKYPSVSRICFIECSGNFRYGKREMTPQEVCGLTSQSEWTGVLLSTVLRDLGVKPSAKWLLAEGADGALMARSVPLQEALTEAIIAYGQNGEAIRPQQGYPMRLVIPGFEGNTQIKWLRRIEVTDEPVMTREETSKYTEKVKDGKIRMFSLVMDARSIITYPSYPKVIEKGWQELRGIAWSGRGKVSRVLISTDNGKSWEDAHLQGPVLEKAHTAFRLMWNWDGKPTRVLSKAIDETGYEQPTYSQLVTARESKGGYHFNPVVGWDVEQDGKVYLADVKDIAPQKAL</sequence>
<dbReference type="InterPro" id="IPR005066">
    <property type="entry name" value="MoCF_OxRdtse_dimer"/>
</dbReference>
<evidence type="ECO:0000259" key="7">
    <source>
        <dbReference type="Pfam" id="PF00174"/>
    </source>
</evidence>
<evidence type="ECO:0000256" key="5">
    <source>
        <dbReference type="SAM" id="MobiDB-lite"/>
    </source>
</evidence>
<dbReference type="InterPro" id="IPR030835">
    <property type="entry name" value="Sulfite_DH_SoxC"/>
</dbReference>
<feature type="domain" description="Moybdenum cofactor oxidoreductase dimerisation" evidence="8">
    <location>
        <begin position="287"/>
        <end position="378"/>
    </location>
</feature>
<evidence type="ECO:0000256" key="2">
    <source>
        <dbReference type="ARBA" id="ARBA00022505"/>
    </source>
</evidence>
<keyword evidence="6" id="KW-0812">Transmembrane</keyword>
<comment type="cofactor">
    <cofactor evidence="1">
        <name>Mo-molybdopterin</name>
        <dbReference type="ChEBI" id="CHEBI:71302"/>
    </cofactor>
</comment>
<feature type="compositionally biased region" description="Polar residues" evidence="5">
    <location>
        <begin position="75"/>
        <end position="86"/>
    </location>
</feature>
<dbReference type="Gene3D" id="3.90.420.10">
    <property type="entry name" value="Oxidoreductase, molybdopterin-binding domain"/>
    <property type="match status" value="1"/>
</dbReference>
<keyword evidence="3" id="KW-0479">Metal-binding</keyword>
<evidence type="ECO:0000313" key="9">
    <source>
        <dbReference type="EMBL" id="MFD2598747.1"/>
    </source>
</evidence>
<organism evidence="9 10">
    <name type="scientific">Sphingobacterium corticis</name>
    <dbReference type="NCBI Taxonomy" id="1812823"/>
    <lineage>
        <taxon>Bacteria</taxon>
        <taxon>Pseudomonadati</taxon>
        <taxon>Bacteroidota</taxon>
        <taxon>Sphingobacteriia</taxon>
        <taxon>Sphingobacteriales</taxon>
        <taxon>Sphingobacteriaceae</taxon>
        <taxon>Sphingobacterium</taxon>
    </lineage>
</organism>
<keyword evidence="6" id="KW-1133">Transmembrane helix</keyword>
<feature type="compositionally biased region" description="Polar residues" evidence="5">
    <location>
        <begin position="54"/>
        <end position="65"/>
    </location>
</feature>
<dbReference type="Pfam" id="PF00174">
    <property type="entry name" value="Oxidored_molyb"/>
    <property type="match status" value="1"/>
</dbReference>
<dbReference type="EC" id="1.8.2.1" evidence="9"/>
<dbReference type="EMBL" id="JBHUMA010000006">
    <property type="protein sequence ID" value="MFD2598747.1"/>
    <property type="molecule type" value="Genomic_DNA"/>
</dbReference>
<keyword evidence="4 9" id="KW-0560">Oxidoreductase</keyword>
<dbReference type="InterPro" id="IPR008335">
    <property type="entry name" value="Mopterin_OxRdtase_euk"/>
</dbReference>
<feature type="region of interest" description="Disordered" evidence="5">
    <location>
        <begin position="52"/>
        <end position="86"/>
    </location>
</feature>
<name>A0ABW5NLL8_9SPHI</name>
<keyword evidence="10" id="KW-1185">Reference proteome</keyword>
<dbReference type="NCBIfam" id="TIGR04555">
    <property type="entry name" value="sulfite_DH_soxC"/>
    <property type="match status" value="1"/>
</dbReference>
<gene>
    <name evidence="9" type="primary">soxC</name>
    <name evidence="9" type="ORF">ACFSQ3_07265</name>
</gene>
<dbReference type="PANTHER" id="PTHR19372:SF7">
    <property type="entry name" value="SULFITE OXIDASE, MITOCHONDRIAL"/>
    <property type="match status" value="1"/>
</dbReference>
<evidence type="ECO:0000259" key="8">
    <source>
        <dbReference type="Pfam" id="PF03404"/>
    </source>
</evidence>
<dbReference type="InterPro" id="IPR000572">
    <property type="entry name" value="OxRdtase_Mopterin-bd_dom"/>
</dbReference>
<dbReference type="Proteomes" id="UP001597393">
    <property type="component" value="Unassembled WGS sequence"/>
</dbReference>
<accession>A0ABW5NLL8</accession>
<keyword evidence="2" id="KW-0500">Molybdenum</keyword>
<evidence type="ECO:0000256" key="6">
    <source>
        <dbReference type="SAM" id="Phobius"/>
    </source>
</evidence>
<feature type="domain" description="Oxidoreductase molybdopterin-binding" evidence="7">
    <location>
        <begin position="105"/>
        <end position="263"/>
    </location>
</feature>
<reference evidence="10" key="1">
    <citation type="journal article" date="2019" name="Int. J. Syst. Evol. Microbiol.">
        <title>The Global Catalogue of Microorganisms (GCM) 10K type strain sequencing project: providing services to taxonomists for standard genome sequencing and annotation.</title>
        <authorList>
            <consortium name="The Broad Institute Genomics Platform"/>
            <consortium name="The Broad Institute Genome Sequencing Center for Infectious Disease"/>
            <person name="Wu L."/>
            <person name="Ma J."/>
        </authorList>
    </citation>
    <scope>NUCLEOTIDE SEQUENCE [LARGE SCALE GENOMIC DNA]</scope>
    <source>
        <strain evidence="10">KCTC 42248</strain>
    </source>
</reference>
<evidence type="ECO:0000256" key="1">
    <source>
        <dbReference type="ARBA" id="ARBA00001924"/>
    </source>
</evidence>
<dbReference type="PRINTS" id="PR00407">
    <property type="entry name" value="EUMOPTERIN"/>
</dbReference>
<proteinExistence type="predicted"/>
<dbReference type="PANTHER" id="PTHR19372">
    <property type="entry name" value="SULFITE REDUCTASE"/>
    <property type="match status" value="1"/>
</dbReference>